<dbReference type="PIRSF" id="PIRSF001467">
    <property type="entry name" value="Peptidylpro_ismrse"/>
    <property type="match status" value="1"/>
</dbReference>
<dbReference type="PROSITE" id="PS50072">
    <property type="entry name" value="CSA_PPIASE_2"/>
    <property type="match status" value="1"/>
</dbReference>
<dbReference type="InterPro" id="IPR002130">
    <property type="entry name" value="Cyclophilin-type_PPIase_dom"/>
</dbReference>
<reference evidence="7" key="1">
    <citation type="submission" date="2020-05" db="EMBL/GenBank/DDBJ databases">
        <authorList>
            <person name="Zhu T."/>
            <person name="Keshari N."/>
            <person name="Lu X."/>
        </authorList>
    </citation>
    <scope>NUCLEOTIDE SEQUENCE</scope>
    <source>
        <strain evidence="7">NK1-12</strain>
    </source>
</reference>
<dbReference type="SUPFAM" id="SSF50891">
    <property type="entry name" value="Cyclophilin-like"/>
    <property type="match status" value="1"/>
</dbReference>
<accession>A0AA96WCJ5</accession>
<evidence type="ECO:0000256" key="4">
    <source>
        <dbReference type="ARBA" id="ARBA00023235"/>
    </source>
</evidence>
<dbReference type="GO" id="GO:0003755">
    <property type="term" value="F:peptidyl-prolyl cis-trans isomerase activity"/>
    <property type="evidence" value="ECO:0007669"/>
    <property type="project" value="UniProtKB-UniRule"/>
</dbReference>
<dbReference type="PANTHER" id="PTHR43246">
    <property type="entry name" value="PEPTIDYL-PROLYL CIS-TRANS ISOMERASE CYP38, CHLOROPLASTIC"/>
    <property type="match status" value="1"/>
</dbReference>
<dbReference type="RefSeq" id="WP_316434079.1">
    <property type="nucleotide sequence ID" value="NZ_CP053586.1"/>
</dbReference>
<dbReference type="InterPro" id="IPR024936">
    <property type="entry name" value="Cyclophilin-type_PPIase"/>
</dbReference>
<comment type="similarity">
    <text evidence="2 5">Belongs to the cyclophilin-type PPIase family.</text>
</comment>
<dbReference type="PRINTS" id="PR00153">
    <property type="entry name" value="CSAPPISMRASE"/>
</dbReference>
<evidence type="ECO:0000256" key="3">
    <source>
        <dbReference type="ARBA" id="ARBA00023110"/>
    </source>
</evidence>
<comment type="function">
    <text evidence="1 5">PPIases accelerate the folding of proteins. It catalyzes the cis-trans isomerization of proline imidic peptide bonds in oligopeptides.</text>
</comment>
<dbReference type="AlphaFoldDB" id="A0AA96WCJ5"/>
<dbReference type="Gene3D" id="2.40.100.10">
    <property type="entry name" value="Cyclophilin-like"/>
    <property type="match status" value="1"/>
</dbReference>
<dbReference type="InterPro" id="IPR044665">
    <property type="entry name" value="E_coli_cyclophilin_A-like"/>
</dbReference>
<dbReference type="Pfam" id="PF00160">
    <property type="entry name" value="Pro_isomerase"/>
    <property type="match status" value="1"/>
</dbReference>
<keyword evidence="4 5" id="KW-0413">Isomerase</keyword>
<comment type="catalytic activity">
    <reaction evidence="5">
        <text>[protein]-peptidylproline (omega=180) = [protein]-peptidylproline (omega=0)</text>
        <dbReference type="Rhea" id="RHEA:16237"/>
        <dbReference type="Rhea" id="RHEA-COMP:10747"/>
        <dbReference type="Rhea" id="RHEA-COMP:10748"/>
        <dbReference type="ChEBI" id="CHEBI:83833"/>
        <dbReference type="ChEBI" id="CHEBI:83834"/>
        <dbReference type="EC" id="5.2.1.8"/>
    </reaction>
</comment>
<gene>
    <name evidence="7" type="ORF">HJG54_06760</name>
</gene>
<feature type="domain" description="PPIase cyclophilin-type" evidence="6">
    <location>
        <begin position="1"/>
        <end position="160"/>
    </location>
</feature>
<name>A0AA96WCJ5_9CYAN</name>
<protein>
    <recommendedName>
        <fullName evidence="5">Peptidyl-prolyl cis-trans isomerase</fullName>
        <shortName evidence="5">PPIase</shortName>
        <ecNumber evidence="5">5.2.1.8</ecNumber>
    </recommendedName>
</protein>
<evidence type="ECO:0000259" key="6">
    <source>
        <dbReference type="PROSITE" id="PS50072"/>
    </source>
</evidence>
<evidence type="ECO:0000256" key="5">
    <source>
        <dbReference type="RuleBase" id="RU363019"/>
    </source>
</evidence>
<sequence>MIRAIMETDKGTIHLELDEEKAPATVQNFIELSKSGFYNNLTFHRVEPGFVIQGGDPRGNGTGGSNKRIPLEIWAEGAPEPTVGRPLNPGQKPMIKHDAAGVISMARTSDPNSATSQFFITLDATPFLDGQYAAFGKTEDITVVQAIRIGDKILSVTIEE</sequence>
<keyword evidence="3 5" id="KW-0697">Rotamase</keyword>
<dbReference type="EC" id="5.2.1.8" evidence="5"/>
<organism evidence="7">
    <name type="scientific">Leptolyngbya sp. NK1-12</name>
    <dbReference type="NCBI Taxonomy" id="2547451"/>
    <lineage>
        <taxon>Bacteria</taxon>
        <taxon>Bacillati</taxon>
        <taxon>Cyanobacteriota</taxon>
        <taxon>Cyanophyceae</taxon>
        <taxon>Leptolyngbyales</taxon>
        <taxon>Leptolyngbyaceae</taxon>
        <taxon>Leptolyngbya group</taxon>
        <taxon>Leptolyngbya</taxon>
    </lineage>
</organism>
<dbReference type="EMBL" id="CP053586">
    <property type="protein sequence ID" value="WNZ22588.1"/>
    <property type="molecule type" value="Genomic_DNA"/>
</dbReference>
<evidence type="ECO:0000256" key="1">
    <source>
        <dbReference type="ARBA" id="ARBA00002388"/>
    </source>
</evidence>
<dbReference type="CDD" id="cd00317">
    <property type="entry name" value="cyclophilin"/>
    <property type="match status" value="1"/>
</dbReference>
<dbReference type="InterPro" id="IPR029000">
    <property type="entry name" value="Cyclophilin-like_dom_sf"/>
</dbReference>
<proteinExistence type="inferred from homology"/>
<evidence type="ECO:0000313" key="7">
    <source>
        <dbReference type="EMBL" id="WNZ22588.1"/>
    </source>
</evidence>
<evidence type="ECO:0000256" key="2">
    <source>
        <dbReference type="ARBA" id="ARBA00007365"/>
    </source>
</evidence>